<evidence type="ECO:0000256" key="2">
    <source>
        <dbReference type="ARBA" id="ARBA00022801"/>
    </source>
</evidence>
<keyword evidence="2" id="KW-0378">Hydrolase</keyword>
<dbReference type="AlphaFoldDB" id="A0A257LUS8"/>
<dbReference type="PANTHER" id="PTHR43433:SF5">
    <property type="entry name" value="AB HYDROLASE-1 DOMAIN-CONTAINING PROTEIN"/>
    <property type="match status" value="1"/>
</dbReference>
<comment type="caution">
    <text evidence="4">The sequence shown here is derived from an EMBL/GenBank/DDBJ whole genome shotgun (WGS) entry which is preliminary data.</text>
</comment>
<dbReference type="InterPro" id="IPR050471">
    <property type="entry name" value="AB_hydrolase"/>
</dbReference>
<dbReference type="SUPFAM" id="SSF53474">
    <property type="entry name" value="alpha/beta-Hydrolases"/>
    <property type="match status" value="1"/>
</dbReference>
<dbReference type="Proteomes" id="UP000216312">
    <property type="component" value="Unassembled WGS sequence"/>
</dbReference>
<evidence type="ECO:0000259" key="3">
    <source>
        <dbReference type="Pfam" id="PF12697"/>
    </source>
</evidence>
<organism evidence="4 5">
    <name type="scientific">candidate division WOR-3 bacterium 4484_18</name>
    <dbReference type="NCBI Taxonomy" id="2020626"/>
    <lineage>
        <taxon>Bacteria</taxon>
        <taxon>Bacteria division WOR-3</taxon>
    </lineage>
</organism>
<dbReference type="EMBL" id="NMUJ01000018">
    <property type="protein sequence ID" value="OYV03180.1"/>
    <property type="molecule type" value="Genomic_DNA"/>
</dbReference>
<dbReference type="PRINTS" id="PR00111">
    <property type="entry name" value="ABHYDROLASE"/>
</dbReference>
<dbReference type="Pfam" id="PF12697">
    <property type="entry name" value="Abhydrolase_6"/>
    <property type="match status" value="1"/>
</dbReference>
<comment type="similarity">
    <text evidence="1">Belongs to the peptidase S33 family.</text>
</comment>
<dbReference type="InterPro" id="IPR002410">
    <property type="entry name" value="Peptidase_S33"/>
</dbReference>
<name>A0A257LUS8_UNCW3</name>
<sequence>MVELHGEAEFEGIDFTLPVTNWCGDTLNLCMLEPTSGEPILRYSTGDVAAVKKANTMMFGFPIEEVEPIDSLRSRIFEVLGLVGINTPETNTKLPRYIIVRDCMVLPIERDGYLRYIKVNKVNLFVREHGVNRPLVFIHGALGDTNNWDEIIANLSPQYRVITYDLRGHGRSTRPPFGYSLKILTEDLYELLDRLGITRPILVGHSYGGLIALSYAIRYEVDKLILIASGLRTVSFGRRLVVGPLFIAYFMWSEFISRRWLWIALDFFIFMQLACITPELTSTEIPVPALIICGDRDRIYPPKYSMELRDRLERSQLVVIQGAGHMMIKTHAEQVARIMVEFLGC</sequence>
<accession>A0A257LUS8</accession>
<dbReference type="InterPro" id="IPR000073">
    <property type="entry name" value="AB_hydrolase_1"/>
</dbReference>
<reference evidence="5" key="1">
    <citation type="submission" date="2017-07" db="EMBL/GenBank/DDBJ databases">
        <title>Novel pathways for hydrocarbon cycling and metabolic interdependencies in hydrothermal sediment communities.</title>
        <authorList>
            <person name="Dombrowski N."/>
            <person name="Seitz K."/>
            <person name="Teske A."/>
            <person name="Baker B."/>
        </authorList>
    </citation>
    <scope>NUCLEOTIDE SEQUENCE [LARGE SCALE GENOMIC DNA]</scope>
</reference>
<evidence type="ECO:0000313" key="5">
    <source>
        <dbReference type="Proteomes" id="UP000216312"/>
    </source>
</evidence>
<dbReference type="PANTHER" id="PTHR43433">
    <property type="entry name" value="HYDROLASE, ALPHA/BETA FOLD FAMILY PROTEIN"/>
    <property type="match status" value="1"/>
</dbReference>
<proteinExistence type="inferred from homology"/>
<dbReference type="InterPro" id="IPR029058">
    <property type="entry name" value="AB_hydrolase_fold"/>
</dbReference>
<dbReference type="PRINTS" id="PR00793">
    <property type="entry name" value="PROAMNOPTASE"/>
</dbReference>
<evidence type="ECO:0000256" key="1">
    <source>
        <dbReference type="ARBA" id="ARBA00010088"/>
    </source>
</evidence>
<dbReference type="Gene3D" id="3.40.50.1820">
    <property type="entry name" value="alpha/beta hydrolase"/>
    <property type="match status" value="1"/>
</dbReference>
<dbReference type="GO" id="GO:0006508">
    <property type="term" value="P:proteolysis"/>
    <property type="evidence" value="ECO:0007669"/>
    <property type="project" value="InterPro"/>
</dbReference>
<evidence type="ECO:0000313" key="4">
    <source>
        <dbReference type="EMBL" id="OYV03180.1"/>
    </source>
</evidence>
<protein>
    <recommendedName>
        <fullName evidence="3">AB hydrolase-1 domain-containing protein</fullName>
    </recommendedName>
</protein>
<gene>
    <name evidence="4" type="ORF">CGW93_02175</name>
</gene>
<feature type="domain" description="AB hydrolase-1" evidence="3">
    <location>
        <begin position="135"/>
        <end position="337"/>
    </location>
</feature>
<dbReference type="GO" id="GO:0008233">
    <property type="term" value="F:peptidase activity"/>
    <property type="evidence" value="ECO:0007669"/>
    <property type="project" value="InterPro"/>
</dbReference>